<dbReference type="PANTHER" id="PTHR30002">
    <property type="entry name" value="EPOXYQUEUOSINE REDUCTASE"/>
    <property type="match status" value="1"/>
</dbReference>
<dbReference type="GO" id="GO:0051539">
    <property type="term" value="F:4 iron, 4 sulfur cluster binding"/>
    <property type="evidence" value="ECO:0007669"/>
    <property type="project" value="UniProtKB-KW"/>
</dbReference>
<dbReference type="SUPFAM" id="SSF54862">
    <property type="entry name" value="4Fe-4S ferredoxins"/>
    <property type="match status" value="1"/>
</dbReference>
<dbReference type="InterPro" id="IPR017900">
    <property type="entry name" value="4Fe4S_Fe_S_CS"/>
</dbReference>
<dbReference type="SUPFAM" id="SSF48371">
    <property type="entry name" value="ARM repeat"/>
    <property type="match status" value="1"/>
</dbReference>
<dbReference type="Pfam" id="PF08331">
    <property type="entry name" value="QueG_DUF1730"/>
    <property type="match status" value="1"/>
</dbReference>
<gene>
    <name evidence="10" type="ORF">DFQ01_11936</name>
</gene>
<dbReference type="InterPro" id="IPR016024">
    <property type="entry name" value="ARM-type_fold"/>
</dbReference>
<dbReference type="PROSITE" id="PS51379">
    <property type="entry name" value="4FE4S_FER_2"/>
    <property type="match status" value="1"/>
</dbReference>
<evidence type="ECO:0000256" key="4">
    <source>
        <dbReference type="ARBA" id="ARBA00022723"/>
    </source>
</evidence>
<keyword evidence="6" id="KW-0560">Oxidoreductase</keyword>
<keyword evidence="5" id="KW-0671">Queuosine biosynthesis</keyword>
<evidence type="ECO:0000313" key="10">
    <source>
        <dbReference type="EMBL" id="PWV97954.1"/>
    </source>
</evidence>
<keyword evidence="1" id="KW-0004">4Fe-4S</keyword>
<keyword evidence="4" id="KW-0479">Metal-binding</keyword>
<dbReference type="InterPro" id="IPR013542">
    <property type="entry name" value="QueG_DUF1730"/>
</dbReference>
<reference evidence="10 11" key="1">
    <citation type="submission" date="2018-05" db="EMBL/GenBank/DDBJ databases">
        <title>Genomic Encyclopedia of Type Strains, Phase III (KMG-III): the genomes of soil and plant-associated and newly described type strains.</title>
        <authorList>
            <person name="Whitman W."/>
        </authorList>
    </citation>
    <scope>NUCLEOTIDE SEQUENCE [LARGE SCALE GENOMIC DNA]</scope>
    <source>
        <strain evidence="10 11">CECT 5696</strain>
    </source>
</reference>
<evidence type="ECO:0000256" key="3">
    <source>
        <dbReference type="ARBA" id="ARBA00022694"/>
    </source>
</evidence>
<dbReference type="EMBL" id="QGTQ01000019">
    <property type="protein sequence ID" value="PWV97954.1"/>
    <property type="molecule type" value="Genomic_DNA"/>
</dbReference>
<dbReference type="FunFam" id="3.30.70.20:FF:000037">
    <property type="entry name" value="Epoxyqueuosine reductase"/>
    <property type="match status" value="1"/>
</dbReference>
<protein>
    <submittedName>
        <fullName evidence="10">Epoxyqueuosine reductase</fullName>
    </submittedName>
</protein>
<comment type="caution">
    <text evidence="10">The sequence shown here is derived from an EMBL/GenBank/DDBJ whole genome shotgun (WGS) entry which is preliminary data.</text>
</comment>
<name>A0A2V2YP85_9BACL</name>
<dbReference type="InterPro" id="IPR004453">
    <property type="entry name" value="QueG"/>
</dbReference>
<dbReference type="InterPro" id="IPR011989">
    <property type="entry name" value="ARM-like"/>
</dbReference>
<evidence type="ECO:0000256" key="6">
    <source>
        <dbReference type="ARBA" id="ARBA00023002"/>
    </source>
</evidence>
<organism evidence="10 11">
    <name type="scientific">Paenibacillus cellulosilyticus</name>
    <dbReference type="NCBI Taxonomy" id="375489"/>
    <lineage>
        <taxon>Bacteria</taxon>
        <taxon>Bacillati</taxon>
        <taxon>Bacillota</taxon>
        <taxon>Bacilli</taxon>
        <taxon>Bacillales</taxon>
        <taxon>Paenibacillaceae</taxon>
        <taxon>Paenibacillus</taxon>
    </lineage>
</organism>
<dbReference type="Gene3D" id="1.25.10.10">
    <property type="entry name" value="Leucine-rich Repeat Variant"/>
    <property type="match status" value="1"/>
</dbReference>
<dbReference type="Pfam" id="PF13484">
    <property type="entry name" value="Fer4_16"/>
    <property type="match status" value="1"/>
</dbReference>
<dbReference type="InterPro" id="IPR004155">
    <property type="entry name" value="PBS_lyase_HEAT"/>
</dbReference>
<sequence>MEHPQQDEAQQQMDVEEAAWTGFDWHVLKAELKAAAPSLGIDDIGIASAEPFTELKERLLRHRELGRESGFEEPDIELRTNPSLLFDRPVSIIAIAVAYPSKLPDPPKSEPGARRGIFARASWGMDYHSVLRDRLARLEAWLEERVPGVRMMSMVDTGALSDRAVAERAGLGWSAKNCSIISPKLGSWIYLGETITNLPLPPDTPLEDQCGTCNKCIDACPTGALVGPGQLDSNKCISFLTQTKTMLSDTYMRKIGNRLYGCDTCQIVCPANRGKNWTHQPELQPDPEIAKPLLLPLLTIGNREFKETFGSASGSWRGKKPIQRNAIIALGNFRERSAVPAIIDVLRVDPRPELRGTAAWALGMIGGEEAAEALRIAHTTETNEEASSAIARAMTALTLASETVEDLQ</sequence>
<dbReference type="AlphaFoldDB" id="A0A2V2YP85"/>
<evidence type="ECO:0000256" key="5">
    <source>
        <dbReference type="ARBA" id="ARBA00022785"/>
    </source>
</evidence>
<dbReference type="GO" id="GO:0052693">
    <property type="term" value="F:epoxyqueuosine reductase activity"/>
    <property type="evidence" value="ECO:0007669"/>
    <property type="project" value="TreeGrafter"/>
</dbReference>
<proteinExistence type="predicted"/>
<evidence type="ECO:0000256" key="2">
    <source>
        <dbReference type="ARBA" id="ARBA00022490"/>
    </source>
</evidence>
<evidence type="ECO:0000259" key="9">
    <source>
        <dbReference type="PROSITE" id="PS51379"/>
    </source>
</evidence>
<dbReference type="PROSITE" id="PS00198">
    <property type="entry name" value="4FE4S_FER_1"/>
    <property type="match status" value="1"/>
</dbReference>
<evidence type="ECO:0000256" key="1">
    <source>
        <dbReference type="ARBA" id="ARBA00022485"/>
    </source>
</evidence>
<evidence type="ECO:0000256" key="8">
    <source>
        <dbReference type="ARBA" id="ARBA00023014"/>
    </source>
</evidence>
<keyword evidence="3" id="KW-0819">tRNA processing</keyword>
<dbReference type="GO" id="GO:0046872">
    <property type="term" value="F:metal ion binding"/>
    <property type="evidence" value="ECO:0007669"/>
    <property type="project" value="UniProtKB-KW"/>
</dbReference>
<dbReference type="InterPro" id="IPR017896">
    <property type="entry name" value="4Fe4S_Fe-S-bd"/>
</dbReference>
<accession>A0A2V2YP85</accession>
<dbReference type="PANTHER" id="PTHR30002:SF4">
    <property type="entry name" value="EPOXYQUEUOSINE REDUCTASE"/>
    <property type="match status" value="1"/>
</dbReference>
<dbReference type="GO" id="GO:0008616">
    <property type="term" value="P:tRNA queuosine(34) biosynthetic process"/>
    <property type="evidence" value="ECO:0007669"/>
    <property type="project" value="UniProtKB-KW"/>
</dbReference>
<dbReference type="SMART" id="SM00567">
    <property type="entry name" value="EZ_HEAT"/>
    <property type="match status" value="2"/>
</dbReference>
<dbReference type="Gene3D" id="3.30.70.20">
    <property type="match status" value="1"/>
</dbReference>
<feature type="domain" description="4Fe-4S ferredoxin-type" evidence="9">
    <location>
        <begin position="201"/>
        <end position="230"/>
    </location>
</feature>
<dbReference type="Proteomes" id="UP000246635">
    <property type="component" value="Unassembled WGS sequence"/>
</dbReference>
<keyword evidence="11" id="KW-1185">Reference proteome</keyword>
<evidence type="ECO:0000256" key="7">
    <source>
        <dbReference type="ARBA" id="ARBA00023004"/>
    </source>
</evidence>
<dbReference type="NCBIfam" id="TIGR00276">
    <property type="entry name" value="tRNA epoxyqueuosine(34) reductase QueG"/>
    <property type="match status" value="1"/>
</dbReference>
<evidence type="ECO:0000313" key="11">
    <source>
        <dbReference type="Proteomes" id="UP000246635"/>
    </source>
</evidence>
<keyword evidence="8" id="KW-0411">Iron-sulfur</keyword>
<keyword evidence="2" id="KW-0963">Cytoplasm</keyword>
<keyword evidence="7" id="KW-0408">Iron</keyword>
<dbReference type="Pfam" id="PF13646">
    <property type="entry name" value="HEAT_2"/>
    <property type="match status" value="1"/>
</dbReference>